<dbReference type="InterPro" id="IPR000300">
    <property type="entry name" value="IPPc"/>
</dbReference>
<keyword evidence="2" id="KW-0378">Hydrolase</keyword>
<comment type="caution">
    <text evidence="5">The sequence shown here is derived from an EMBL/GenBank/DDBJ whole genome shotgun (WGS) entry which is preliminary data.</text>
</comment>
<dbReference type="InterPro" id="IPR036691">
    <property type="entry name" value="Endo/exonu/phosph_ase_sf"/>
</dbReference>
<evidence type="ECO:0000256" key="3">
    <source>
        <dbReference type="ARBA" id="ARBA00023599"/>
    </source>
</evidence>
<proteinExistence type="inferred from homology"/>
<evidence type="ECO:0000313" key="6">
    <source>
        <dbReference type="Proteomes" id="UP000549394"/>
    </source>
</evidence>
<dbReference type="EC" id="3.1.3.56" evidence="1"/>
<evidence type="ECO:0000313" key="5">
    <source>
        <dbReference type="EMBL" id="CAD5116463.1"/>
    </source>
</evidence>
<dbReference type="EMBL" id="CAJFCJ010000006">
    <property type="protein sequence ID" value="CAD5116463.1"/>
    <property type="molecule type" value="Genomic_DNA"/>
</dbReference>
<dbReference type="GO" id="GO:0004445">
    <property type="term" value="F:inositol-polyphosphate 5-phosphatase activity"/>
    <property type="evidence" value="ECO:0007669"/>
    <property type="project" value="UniProtKB-EC"/>
</dbReference>
<reference evidence="5 6" key="1">
    <citation type="submission" date="2020-08" db="EMBL/GenBank/DDBJ databases">
        <authorList>
            <person name="Hejnol A."/>
        </authorList>
    </citation>
    <scope>NUCLEOTIDE SEQUENCE [LARGE SCALE GENOMIC DNA]</scope>
</reference>
<dbReference type="PANTHER" id="PTHR12997:SF2">
    <property type="entry name" value="INOSITOL POLYPHOSPHATE-5-PHOSPHATASE A"/>
    <property type="match status" value="1"/>
</dbReference>
<dbReference type="SUPFAM" id="SSF56219">
    <property type="entry name" value="DNase I-like"/>
    <property type="match status" value="1"/>
</dbReference>
<evidence type="ECO:0000256" key="2">
    <source>
        <dbReference type="ARBA" id="ARBA00022801"/>
    </source>
</evidence>
<keyword evidence="6" id="KW-1185">Reference proteome</keyword>
<dbReference type="Gene3D" id="3.60.10.10">
    <property type="entry name" value="Endonuclease/exonuclease/phosphatase"/>
    <property type="match status" value="1"/>
</dbReference>
<dbReference type="PANTHER" id="PTHR12997">
    <property type="entry name" value="TYPE I INOSITOL-1,4,5-TRISPHOSPHATE 5-PHOSPHATASE"/>
    <property type="match status" value="1"/>
</dbReference>
<gene>
    <name evidence="5" type="ORF">DGYR_LOCUS5089</name>
</gene>
<evidence type="ECO:0000256" key="1">
    <source>
        <dbReference type="ARBA" id="ARBA00012997"/>
    </source>
</evidence>
<dbReference type="SMART" id="SM00128">
    <property type="entry name" value="IPPc"/>
    <property type="match status" value="1"/>
</dbReference>
<evidence type="ECO:0000259" key="4">
    <source>
        <dbReference type="SMART" id="SM00128"/>
    </source>
</evidence>
<dbReference type="InterPro" id="IPR039737">
    <property type="entry name" value="INPP5A"/>
</dbReference>
<dbReference type="Pfam" id="PF22669">
    <property type="entry name" value="Exo_endo_phos2"/>
    <property type="match status" value="1"/>
</dbReference>
<sequence length="458" mass="53439">MTEREEKENDMKVLFITTNIGSIFEVQESDSADNSKPTMMDKWIECFIGKIRDIGAHFVAIHCQEVGGKDYVKTIKYVDNWAKKILNKMMELNYDKSRLFLDEDCSAPDKFTALGNLYFVHKDVVNIDIYDFATYNFTAIGANDHEILSGNIEKYTTKEKAKFPQNYFPDCKWSRKGFMRTRWRVNNKVVYDLVNIHLFHDANNITAMEASPSIYAKNRKRALQHTLDRFEEDEHQKAPMFIFGDFNFRLDTHYLIKSITGETKSREVRSKRDEVTKIDYLSTSDPTKGEIVLTIEKKGFEHYNHHDVFLYNHGQWMRDFDKEAREYDRLEEFPINFSPSYPYMENINDGMSFMKSRVPAWCDRIMYTKMAKNLMDYDSTFPLIYDLIGADTCMGDHKPVFLLFKLRATGAVKVESGARVGVSVPDRQIKISECDSTKLIHVRQNGNSVVKVFRETTV</sequence>
<dbReference type="GO" id="GO:0046856">
    <property type="term" value="P:phosphatidylinositol dephosphorylation"/>
    <property type="evidence" value="ECO:0007669"/>
    <property type="project" value="InterPro"/>
</dbReference>
<name>A0A7I8VKB5_9ANNE</name>
<accession>A0A7I8VKB5</accession>
<feature type="domain" description="Inositol polyphosphate-related phosphatase" evidence="4">
    <location>
        <begin position="9"/>
        <end position="413"/>
    </location>
</feature>
<dbReference type="AlphaFoldDB" id="A0A7I8VKB5"/>
<dbReference type="OrthoDB" id="5780965at2759"/>
<comment type="similarity">
    <text evidence="3">Belongs to the inositol 1,4,5-trisphosphate 5-phosphatase type I family.</text>
</comment>
<organism evidence="5 6">
    <name type="scientific">Dimorphilus gyrociliatus</name>
    <dbReference type="NCBI Taxonomy" id="2664684"/>
    <lineage>
        <taxon>Eukaryota</taxon>
        <taxon>Metazoa</taxon>
        <taxon>Spiralia</taxon>
        <taxon>Lophotrochozoa</taxon>
        <taxon>Annelida</taxon>
        <taxon>Polychaeta</taxon>
        <taxon>Polychaeta incertae sedis</taxon>
        <taxon>Dinophilidae</taxon>
        <taxon>Dimorphilus</taxon>
    </lineage>
</organism>
<protein>
    <recommendedName>
        <fullName evidence="1">inositol-polyphosphate 5-phosphatase</fullName>
        <ecNumber evidence="1">3.1.3.56</ecNumber>
    </recommendedName>
</protein>
<dbReference type="Proteomes" id="UP000549394">
    <property type="component" value="Unassembled WGS sequence"/>
</dbReference>